<dbReference type="Pfam" id="PF06547">
    <property type="entry name" value="DUF1117"/>
    <property type="match status" value="1"/>
</dbReference>
<evidence type="ECO:0000313" key="15">
    <source>
        <dbReference type="Proteomes" id="UP000265566"/>
    </source>
</evidence>
<dbReference type="InterPro" id="IPR010543">
    <property type="entry name" value="DUF1117"/>
</dbReference>
<organism evidence="11 14">
    <name type="scientific">Medicago truncatula</name>
    <name type="common">Barrel medic</name>
    <name type="synonym">Medicago tribuloides</name>
    <dbReference type="NCBI Taxonomy" id="3880"/>
    <lineage>
        <taxon>Eukaryota</taxon>
        <taxon>Viridiplantae</taxon>
        <taxon>Streptophyta</taxon>
        <taxon>Embryophyta</taxon>
        <taxon>Tracheophyta</taxon>
        <taxon>Spermatophyta</taxon>
        <taxon>Magnoliopsida</taxon>
        <taxon>eudicotyledons</taxon>
        <taxon>Gunneridae</taxon>
        <taxon>Pentapetalae</taxon>
        <taxon>rosids</taxon>
        <taxon>fabids</taxon>
        <taxon>Fabales</taxon>
        <taxon>Fabaceae</taxon>
        <taxon>Papilionoideae</taxon>
        <taxon>50 kb inversion clade</taxon>
        <taxon>NPAAA clade</taxon>
        <taxon>Hologalegina</taxon>
        <taxon>IRL clade</taxon>
        <taxon>Trifolieae</taxon>
        <taxon>Medicago</taxon>
    </lineage>
</organism>
<evidence type="ECO:0000313" key="14">
    <source>
        <dbReference type="Proteomes" id="UP000002051"/>
    </source>
</evidence>
<reference evidence="11 14" key="1">
    <citation type="journal article" date="2011" name="Nature">
        <title>The Medicago genome provides insight into the evolution of rhizobial symbioses.</title>
        <authorList>
            <person name="Young N.D."/>
            <person name="Debelle F."/>
            <person name="Oldroyd G.E."/>
            <person name="Geurts R."/>
            <person name="Cannon S.B."/>
            <person name="Udvardi M.K."/>
            <person name="Benedito V.A."/>
            <person name="Mayer K.F."/>
            <person name="Gouzy J."/>
            <person name="Schoof H."/>
            <person name="Van de Peer Y."/>
            <person name="Proost S."/>
            <person name="Cook D.R."/>
            <person name="Meyers B.C."/>
            <person name="Spannagl M."/>
            <person name="Cheung F."/>
            <person name="De Mita S."/>
            <person name="Krishnakumar V."/>
            <person name="Gundlach H."/>
            <person name="Zhou S."/>
            <person name="Mudge J."/>
            <person name="Bharti A.K."/>
            <person name="Murray J.D."/>
            <person name="Naoumkina M.A."/>
            <person name="Rosen B."/>
            <person name="Silverstein K.A."/>
            <person name="Tang H."/>
            <person name="Rombauts S."/>
            <person name="Zhao P.X."/>
            <person name="Zhou P."/>
            <person name="Barbe V."/>
            <person name="Bardou P."/>
            <person name="Bechner M."/>
            <person name="Bellec A."/>
            <person name="Berger A."/>
            <person name="Berges H."/>
            <person name="Bidwell S."/>
            <person name="Bisseling T."/>
            <person name="Choisne N."/>
            <person name="Couloux A."/>
            <person name="Denny R."/>
            <person name="Deshpande S."/>
            <person name="Dai X."/>
            <person name="Doyle J.J."/>
            <person name="Dudez A.M."/>
            <person name="Farmer A.D."/>
            <person name="Fouteau S."/>
            <person name="Franken C."/>
            <person name="Gibelin C."/>
            <person name="Gish J."/>
            <person name="Goldstein S."/>
            <person name="Gonzalez A.J."/>
            <person name="Green P.J."/>
            <person name="Hallab A."/>
            <person name="Hartog M."/>
            <person name="Hua A."/>
            <person name="Humphray S.J."/>
            <person name="Jeong D.H."/>
            <person name="Jing Y."/>
            <person name="Jocker A."/>
            <person name="Kenton S.M."/>
            <person name="Kim D.J."/>
            <person name="Klee K."/>
            <person name="Lai H."/>
            <person name="Lang C."/>
            <person name="Lin S."/>
            <person name="Macmil S.L."/>
            <person name="Magdelenat G."/>
            <person name="Matthews L."/>
            <person name="McCorrison J."/>
            <person name="Monaghan E.L."/>
            <person name="Mun J.H."/>
            <person name="Najar F.Z."/>
            <person name="Nicholson C."/>
            <person name="Noirot C."/>
            <person name="O'Bleness M."/>
            <person name="Paule C.R."/>
            <person name="Poulain J."/>
            <person name="Prion F."/>
            <person name="Qin B."/>
            <person name="Qu C."/>
            <person name="Retzel E.F."/>
            <person name="Riddle C."/>
            <person name="Sallet E."/>
            <person name="Samain S."/>
            <person name="Samson N."/>
            <person name="Sanders I."/>
            <person name="Saurat O."/>
            <person name="Scarpelli C."/>
            <person name="Schiex T."/>
            <person name="Segurens B."/>
            <person name="Severin A.J."/>
            <person name="Sherrier D.J."/>
            <person name="Shi R."/>
            <person name="Sims S."/>
            <person name="Singer S.R."/>
            <person name="Sinharoy S."/>
            <person name="Sterck L."/>
            <person name="Viollet A."/>
            <person name="Wang B.B."/>
            <person name="Wang K."/>
            <person name="Wang M."/>
            <person name="Wang X."/>
            <person name="Warfsmann J."/>
            <person name="Weissenbach J."/>
            <person name="White D.D."/>
            <person name="White J.D."/>
            <person name="Wiley G.B."/>
            <person name="Wincker P."/>
            <person name="Xing Y."/>
            <person name="Yang L."/>
            <person name="Yao Z."/>
            <person name="Ying F."/>
            <person name="Zhai J."/>
            <person name="Zhou L."/>
            <person name="Zuber A."/>
            <person name="Denarie J."/>
            <person name="Dixon R.A."/>
            <person name="May G.D."/>
            <person name="Schwartz D.C."/>
            <person name="Rogers J."/>
            <person name="Quetier F."/>
            <person name="Town C.D."/>
            <person name="Roe B.A."/>
        </authorList>
    </citation>
    <scope>NUCLEOTIDE SEQUENCE [LARGE SCALE GENOMIC DNA]</scope>
    <source>
        <strain evidence="11">A17</strain>
        <strain evidence="13 14">cv. Jemalong A17</strain>
    </source>
</reference>
<evidence type="ECO:0000259" key="10">
    <source>
        <dbReference type="PROSITE" id="PS50089"/>
    </source>
</evidence>
<dbReference type="STRING" id="3880.G7KGS3"/>
<dbReference type="Proteomes" id="UP000265566">
    <property type="component" value="Chromosome 5"/>
</dbReference>
<evidence type="ECO:0000256" key="1">
    <source>
        <dbReference type="ARBA" id="ARBA00000900"/>
    </source>
</evidence>
<keyword evidence="14" id="KW-1185">Reference proteome</keyword>
<evidence type="ECO:0000256" key="2">
    <source>
        <dbReference type="ARBA" id="ARBA00012483"/>
    </source>
</evidence>
<reference evidence="13" key="3">
    <citation type="submission" date="2015-04" db="UniProtKB">
        <authorList>
            <consortium name="EnsemblPlants"/>
        </authorList>
    </citation>
    <scope>IDENTIFICATION</scope>
    <source>
        <strain evidence="13">cv. Jemalong A17</strain>
    </source>
</reference>
<dbReference type="GO" id="GO:0008270">
    <property type="term" value="F:zinc ion binding"/>
    <property type="evidence" value="ECO:0007669"/>
    <property type="project" value="UniProtKB-KW"/>
</dbReference>
<dbReference type="AlphaFoldDB" id="G7KGS3"/>
<dbReference type="InterPro" id="IPR001841">
    <property type="entry name" value="Znf_RING"/>
</dbReference>
<gene>
    <name evidence="13" type="primary">11433768</name>
    <name evidence="11" type="ordered locus">MTR_5g080350</name>
    <name evidence="12" type="ORF">MtrunA17_Chr5g0435561</name>
</gene>
<evidence type="ECO:0000313" key="11">
    <source>
        <dbReference type="EMBL" id="AES99400.1"/>
    </source>
</evidence>
<dbReference type="InterPro" id="IPR039525">
    <property type="entry name" value="RNF126-like_zinc-ribbon"/>
</dbReference>
<dbReference type="SMART" id="SM00184">
    <property type="entry name" value="RING"/>
    <property type="match status" value="1"/>
</dbReference>
<dbReference type="Pfam" id="PF13639">
    <property type="entry name" value="zf-RING_2"/>
    <property type="match status" value="1"/>
</dbReference>
<reference evidence="12" key="5">
    <citation type="journal article" date="2018" name="Nat. Plants">
        <title>Whole-genome landscape of Medicago truncatula symbiotic genes.</title>
        <authorList>
            <person name="Pecrix Y."/>
            <person name="Gamas P."/>
            <person name="Carrere S."/>
        </authorList>
    </citation>
    <scope>NUCLEOTIDE SEQUENCE</scope>
    <source>
        <tissue evidence="12">Leaves</tissue>
    </source>
</reference>
<dbReference type="HOGENOM" id="CLU_040377_0_0_1"/>
<dbReference type="KEGG" id="mtr:11433768"/>
<dbReference type="GO" id="GO:0005737">
    <property type="term" value="C:cytoplasm"/>
    <property type="evidence" value="ECO:0000318"/>
    <property type="project" value="GO_Central"/>
</dbReference>
<dbReference type="EMBL" id="CM001221">
    <property type="protein sequence ID" value="AES99400.1"/>
    <property type="molecule type" value="Genomic_DNA"/>
</dbReference>
<dbReference type="OMA" id="EPFELCT"/>
<dbReference type="PROSITE" id="PS50089">
    <property type="entry name" value="ZF_RING_2"/>
    <property type="match status" value="1"/>
</dbReference>
<evidence type="ECO:0000313" key="13">
    <source>
        <dbReference type="EnsemblPlants" id="AES99400"/>
    </source>
</evidence>
<reference evidence="11 14" key="2">
    <citation type="journal article" date="2014" name="BMC Genomics">
        <title>An improved genome release (version Mt4.0) for the model legume Medicago truncatula.</title>
        <authorList>
            <person name="Tang H."/>
            <person name="Krishnakumar V."/>
            <person name="Bidwell S."/>
            <person name="Rosen B."/>
            <person name="Chan A."/>
            <person name="Zhou S."/>
            <person name="Gentzbittel L."/>
            <person name="Childs K.L."/>
            <person name="Yandell M."/>
            <person name="Gundlach H."/>
            <person name="Mayer K.F."/>
            <person name="Schwartz D.C."/>
            <person name="Town C.D."/>
        </authorList>
    </citation>
    <scope>GENOME REANNOTATION</scope>
    <source>
        <strain evidence="13 14">cv. Jemalong A17</strain>
    </source>
</reference>
<dbReference type="SUPFAM" id="SSF57850">
    <property type="entry name" value="RING/U-box"/>
    <property type="match status" value="1"/>
</dbReference>
<dbReference type="InterPro" id="IPR013083">
    <property type="entry name" value="Znf_RING/FYVE/PHD"/>
</dbReference>
<comment type="catalytic activity">
    <reaction evidence="1">
        <text>S-ubiquitinyl-[E2 ubiquitin-conjugating enzyme]-L-cysteine + [acceptor protein]-L-lysine = [E2 ubiquitin-conjugating enzyme]-L-cysteine + N(6)-ubiquitinyl-[acceptor protein]-L-lysine.</text>
        <dbReference type="EC" id="2.3.2.27"/>
    </reaction>
</comment>
<dbReference type="GO" id="GO:0016567">
    <property type="term" value="P:protein ubiquitination"/>
    <property type="evidence" value="ECO:0000318"/>
    <property type="project" value="GO_Central"/>
</dbReference>
<dbReference type="Pfam" id="PF14369">
    <property type="entry name" value="Zn_ribbon_19"/>
    <property type="match status" value="1"/>
</dbReference>
<evidence type="ECO:0000256" key="6">
    <source>
        <dbReference type="ARBA" id="ARBA00022786"/>
    </source>
</evidence>
<keyword evidence="5 8" id="KW-0863">Zinc-finger</keyword>
<dbReference type="Gramene" id="rna32476">
    <property type="protein sequence ID" value="RHN56997.1"/>
    <property type="gene ID" value="gene32476"/>
</dbReference>
<sequence>MSSHWCYRCNKFVRVWRLGMPICPDCDSGFLEDVEQSTHSANTVGGRRMRFPMAAAMYMIGHRNNNYNQNTFRRHRRNNVNGGDISPFNPIIMIRGGGGSSEGTSREREENNEFELFYEDGAGSGLRALPPRMSELILGSGFERVMEQLSHVEANRSGNEGHNQQHLPALKSAVELLPTIEINESHMNVESHCAVCKEPFELGISAREMPCKHIYHNECILPWLAIQNSCPVCRHELPCESPQINNEISNSNEDENVGLTIWRLPGGGFAVGRFSGDGGGGENRMEHPIVYTEVDGAFNNVGEPRRISWSLTSSRGGIGRSRGGAFRRMLSNLFGCLRGGGVRNQHSPFTTREFPQPMTMRNNSASHTNENPSLRSRRTWSMDANGGNRPW</sequence>
<proteinExistence type="predicted"/>
<dbReference type="EMBL" id="PSQE01000005">
    <property type="protein sequence ID" value="RHN56997.1"/>
    <property type="molecule type" value="Genomic_DNA"/>
</dbReference>
<dbReference type="eggNOG" id="KOG0800">
    <property type="taxonomic scope" value="Eukaryota"/>
</dbReference>
<dbReference type="EnsemblPlants" id="AES99400">
    <property type="protein sequence ID" value="AES99400"/>
    <property type="gene ID" value="MTR_5g080350"/>
</dbReference>
<evidence type="ECO:0000313" key="12">
    <source>
        <dbReference type="EMBL" id="RHN56997.1"/>
    </source>
</evidence>
<keyword evidence="3 12" id="KW-0808">Transferase</keyword>
<evidence type="ECO:0000256" key="4">
    <source>
        <dbReference type="ARBA" id="ARBA00022723"/>
    </source>
</evidence>
<accession>G7KGS3</accession>
<dbReference type="PANTHER" id="PTHR15710">
    <property type="entry name" value="E3 UBIQUITIN-PROTEIN LIGASE PRAJA"/>
    <property type="match status" value="1"/>
</dbReference>
<dbReference type="OrthoDB" id="21204at2759"/>
<evidence type="ECO:0000256" key="9">
    <source>
        <dbReference type="SAM" id="MobiDB-lite"/>
    </source>
</evidence>
<evidence type="ECO:0000256" key="5">
    <source>
        <dbReference type="ARBA" id="ARBA00022771"/>
    </source>
</evidence>
<dbReference type="PaxDb" id="3880-AES99400"/>
<protein>
    <recommendedName>
        <fullName evidence="2">RING-type E3 ubiquitin transferase</fullName>
        <ecNumber evidence="2">2.3.2.27</ecNumber>
    </recommendedName>
</protein>
<feature type="region of interest" description="Disordered" evidence="9">
    <location>
        <begin position="346"/>
        <end position="391"/>
    </location>
</feature>
<keyword evidence="7" id="KW-0862">Zinc</keyword>
<feature type="compositionally biased region" description="Polar residues" evidence="9">
    <location>
        <begin position="359"/>
        <end position="374"/>
    </location>
</feature>
<evidence type="ECO:0000256" key="3">
    <source>
        <dbReference type="ARBA" id="ARBA00022679"/>
    </source>
</evidence>
<keyword evidence="12" id="KW-0012">Acyltransferase</keyword>
<keyword evidence="4" id="KW-0479">Metal-binding</keyword>
<keyword evidence="6" id="KW-0833">Ubl conjugation pathway</keyword>
<dbReference type="EC" id="2.3.2.27" evidence="2"/>
<evidence type="ECO:0000256" key="8">
    <source>
        <dbReference type="PROSITE-ProRule" id="PRU00175"/>
    </source>
</evidence>
<dbReference type="Proteomes" id="UP000002051">
    <property type="component" value="Chromosome 5"/>
</dbReference>
<dbReference type="Gene3D" id="3.30.40.10">
    <property type="entry name" value="Zinc/RING finger domain, C3HC4 (zinc finger)"/>
    <property type="match status" value="1"/>
</dbReference>
<name>G7KGS3_MEDTR</name>
<dbReference type="GO" id="GO:0061630">
    <property type="term" value="F:ubiquitin protein ligase activity"/>
    <property type="evidence" value="ECO:0000318"/>
    <property type="project" value="GO_Central"/>
</dbReference>
<evidence type="ECO:0000256" key="7">
    <source>
        <dbReference type="ARBA" id="ARBA00022833"/>
    </source>
</evidence>
<reference evidence="15" key="4">
    <citation type="journal article" date="2018" name="Nat. Plants">
        <title>Whole-genome landscape of Medicago truncatula symbiotic genes.</title>
        <authorList>
            <person name="Pecrix Y."/>
            <person name="Staton S.E."/>
            <person name="Sallet E."/>
            <person name="Lelandais-Briere C."/>
            <person name="Moreau S."/>
            <person name="Carrere S."/>
            <person name="Blein T."/>
            <person name="Jardinaud M.F."/>
            <person name="Latrasse D."/>
            <person name="Zouine M."/>
            <person name="Zahm M."/>
            <person name="Kreplak J."/>
            <person name="Mayjonade B."/>
            <person name="Satge C."/>
            <person name="Perez M."/>
            <person name="Cauet S."/>
            <person name="Marande W."/>
            <person name="Chantry-Darmon C."/>
            <person name="Lopez-Roques C."/>
            <person name="Bouchez O."/>
            <person name="Berard A."/>
            <person name="Debelle F."/>
            <person name="Munos S."/>
            <person name="Bendahmane A."/>
            <person name="Berges H."/>
            <person name="Niebel A."/>
            <person name="Buitink J."/>
            <person name="Frugier F."/>
            <person name="Benhamed M."/>
            <person name="Crespi M."/>
            <person name="Gouzy J."/>
            <person name="Gamas P."/>
        </authorList>
    </citation>
    <scope>NUCLEOTIDE SEQUENCE [LARGE SCALE GENOMIC DNA]</scope>
    <source>
        <strain evidence="15">cv. Jemalong A17</strain>
    </source>
</reference>
<dbReference type="PANTHER" id="PTHR15710:SF227">
    <property type="entry name" value="RING-TYPE E3 UBIQUITIN TRANSFERASE"/>
    <property type="match status" value="1"/>
</dbReference>
<dbReference type="FunFam" id="3.30.40.10:FF:000022">
    <property type="entry name" value="E3 ubiquitin-protein ligase RING1-like"/>
    <property type="match status" value="1"/>
</dbReference>
<feature type="domain" description="RING-type" evidence="10">
    <location>
        <begin position="193"/>
        <end position="234"/>
    </location>
</feature>